<dbReference type="RefSeq" id="WP_094819947.1">
    <property type="nucleotide sequence ID" value="NZ_NEVO01000004.1"/>
</dbReference>
<evidence type="ECO:0000313" key="7">
    <source>
        <dbReference type="Proteomes" id="UP000216885"/>
    </source>
</evidence>
<comment type="caution">
    <text evidence="6">The sequence shown here is derived from an EMBL/GenBank/DDBJ whole genome shotgun (WGS) entry which is preliminary data.</text>
</comment>
<dbReference type="PIRSF" id="PIRSF006470">
    <property type="entry name" value="DctB"/>
    <property type="match status" value="1"/>
</dbReference>
<dbReference type="GO" id="GO:0055085">
    <property type="term" value="P:transmembrane transport"/>
    <property type="evidence" value="ECO:0007669"/>
    <property type="project" value="InterPro"/>
</dbReference>
<evidence type="ECO:0000256" key="1">
    <source>
        <dbReference type="ARBA" id="ARBA00004196"/>
    </source>
</evidence>
<proteinExistence type="inferred from homology"/>
<keyword evidence="7" id="KW-1185">Reference proteome</keyword>
<dbReference type="CDD" id="cd13679">
    <property type="entry name" value="PBP2_TRAP_YiaO_like"/>
    <property type="match status" value="1"/>
</dbReference>
<dbReference type="PANTHER" id="PTHR33376">
    <property type="match status" value="1"/>
</dbReference>
<feature type="signal peptide" evidence="5">
    <location>
        <begin position="1"/>
        <end position="23"/>
    </location>
</feature>
<comment type="subcellular location">
    <subcellularLocation>
        <location evidence="1">Cell envelope</location>
    </subcellularLocation>
</comment>
<keyword evidence="4 5" id="KW-0732">Signal</keyword>
<dbReference type="Gene3D" id="3.40.190.170">
    <property type="entry name" value="Bacterial extracellular solute-binding protein, family 7"/>
    <property type="match status" value="1"/>
</dbReference>
<dbReference type="Pfam" id="PF03480">
    <property type="entry name" value="DctP"/>
    <property type="match status" value="1"/>
</dbReference>
<evidence type="ECO:0000313" key="6">
    <source>
        <dbReference type="EMBL" id="OZI59332.1"/>
    </source>
</evidence>
<dbReference type="InterPro" id="IPR018389">
    <property type="entry name" value="DctP_fam"/>
</dbReference>
<dbReference type="InterPro" id="IPR004682">
    <property type="entry name" value="TRAP_DctP"/>
</dbReference>
<comment type="similarity">
    <text evidence="2">Belongs to the bacterial solute-binding protein 7 family.</text>
</comment>
<dbReference type="OrthoDB" id="9794826at2"/>
<dbReference type="AlphaFoldDB" id="A0A261UD33"/>
<accession>A0A261UD33</accession>
<dbReference type="Proteomes" id="UP000216885">
    <property type="component" value="Unassembled WGS sequence"/>
</dbReference>
<dbReference type="InterPro" id="IPR038404">
    <property type="entry name" value="TRAP_DctP_sf"/>
</dbReference>
<evidence type="ECO:0000256" key="5">
    <source>
        <dbReference type="SAM" id="SignalP"/>
    </source>
</evidence>
<keyword evidence="3" id="KW-0813">Transport</keyword>
<name>A0A261UD33_9BORD</name>
<dbReference type="GO" id="GO:0030288">
    <property type="term" value="C:outer membrane-bounded periplasmic space"/>
    <property type="evidence" value="ECO:0007669"/>
    <property type="project" value="InterPro"/>
</dbReference>
<evidence type="ECO:0000256" key="2">
    <source>
        <dbReference type="ARBA" id="ARBA00009023"/>
    </source>
</evidence>
<protein>
    <submittedName>
        <fullName evidence="6">ABC transporter substrate-binding protein</fullName>
    </submittedName>
</protein>
<dbReference type="NCBIfam" id="TIGR00787">
    <property type="entry name" value="dctP"/>
    <property type="match status" value="1"/>
</dbReference>
<evidence type="ECO:0000256" key="3">
    <source>
        <dbReference type="ARBA" id="ARBA00022448"/>
    </source>
</evidence>
<reference evidence="6 7" key="1">
    <citation type="submission" date="2017-05" db="EMBL/GenBank/DDBJ databases">
        <title>Complete and WGS of Bordetella genogroups.</title>
        <authorList>
            <person name="Spilker T."/>
            <person name="LiPuma J."/>
        </authorList>
    </citation>
    <scope>NUCLEOTIDE SEQUENCE [LARGE SCALE GENOMIC DNA]</scope>
    <source>
        <strain evidence="6 7">AU9919</strain>
    </source>
</reference>
<organism evidence="6 7">
    <name type="scientific">Bordetella genomosp. 4</name>
    <dbReference type="NCBI Taxonomy" id="463044"/>
    <lineage>
        <taxon>Bacteria</taxon>
        <taxon>Pseudomonadati</taxon>
        <taxon>Pseudomonadota</taxon>
        <taxon>Betaproteobacteria</taxon>
        <taxon>Burkholderiales</taxon>
        <taxon>Alcaligenaceae</taxon>
        <taxon>Bordetella</taxon>
    </lineage>
</organism>
<feature type="chain" id="PRO_5012175875" evidence="5">
    <location>
        <begin position="24"/>
        <end position="340"/>
    </location>
</feature>
<dbReference type="NCBIfam" id="NF037995">
    <property type="entry name" value="TRAP_S1"/>
    <property type="match status" value="1"/>
</dbReference>
<evidence type="ECO:0000256" key="4">
    <source>
        <dbReference type="ARBA" id="ARBA00022729"/>
    </source>
</evidence>
<dbReference type="EMBL" id="NEVQ01000007">
    <property type="protein sequence ID" value="OZI59332.1"/>
    <property type="molecule type" value="Genomic_DNA"/>
</dbReference>
<gene>
    <name evidence="6" type="ORF">CAL20_04820</name>
</gene>
<sequence length="340" mass="37296">MKKLVIAAAIAALGAATALPASAAGDFKSRNIRLSNGLAQEHPVGNGVKVFNECLQEKSGGKMKITAYWSSSLGDDMQATQALRSGTQEAVITSSSPLVGLVPSLGVFDLPFLFSNEQEADAIMDGEFGKFINEKLDAAGVVNLAYWENGFRNLSNSKHPVNKWEDFGDLKLRVMQNNIFLDTFRTMGANATPMAFGEIFSALETRAIDGQENPFVTIDTSKFYEVQKYISVTNHAYTPFLVLFSKPIWSRYSDDEKAALRECAVLGGKEERKVIRTMNGESLAKIKKAGLEVNNVSPEEQKRMRDKVQSVYEQHKATIGADVVDRVQKELAALRAKNGS</sequence>
<dbReference type="PANTHER" id="PTHR33376:SF4">
    <property type="entry name" value="SIALIC ACID-BINDING PERIPLASMIC PROTEIN SIAP"/>
    <property type="match status" value="1"/>
</dbReference>